<feature type="region of interest" description="Disordered" evidence="2">
    <location>
        <begin position="307"/>
        <end position="549"/>
    </location>
</feature>
<dbReference type="InterPro" id="IPR027267">
    <property type="entry name" value="AH/BAR_dom_sf"/>
</dbReference>
<dbReference type="GO" id="GO:0070941">
    <property type="term" value="P:eisosome assembly"/>
    <property type="evidence" value="ECO:0007669"/>
    <property type="project" value="TreeGrafter"/>
</dbReference>
<evidence type="ECO:0000313" key="3">
    <source>
        <dbReference type="EMBL" id="GJE87576.1"/>
    </source>
</evidence>
<dbReference type="Proteomes" id="UP000703269">
    <property type="component" value="Unassembled WGS sequence"/>
</dbReference>
<sequence>MSGFFSSLKDKAQSAVNSTGLGRTETGESSQAGQASGGGFGGFMKTHGLEGIHHQLRTLQQQYSSSTTPVQKIITTAKGVAIDYDDVSRDAHSYSKELYLWGQTEPDDLKDVTDRLAWLSYVHGSLAGQLAQKIDGSRTTFKHLRDAENSLAPRRNLRIGMQNQIAKMEHDQRKDQQQRMAELKVQLQKNEEEDAVAERDIEILKRKAVRETEQEKWEAIREFSEKLSMVAQAAISILPALPPIPPSPAQPYQGENTTASVRASLQNALDSYTPGNIGLIVANPTSADLKHTRSFGETHANELSRINSSQTGSSNVPASPPATAAAAPPPAPSSHAAIPPSPKLSYSTVSPSSPLAKTVPAPLSASPPRSFASAPHPGTTSPPLNPANLNQAPAPIPIPAAATSPVVAPDPSDPTTKVPSVTPTVAETGVPQVAGPDGPGPASGSLLGKKATANPPPVASPIASLPPPRFPTAEEEKQRLEREEREKLLRGEGVSGPPSSATGFESAEDEKKRLEREEREKLLRGDAHPDAGHKPPGEDDADLPPYQEF</sequence>
<dbReference type="OrthoDB" id="5599269at2759"/>
<dbReference type="InterPro" id="IPR028245">
    <property type="entry name" value="PIL1/LSP1"/>
</dbReference>
<dbReference type="GO" id="GO:0036286">
    <property type="term" value="C:eisosome filament"/>
    <property type="evidence" value="ECO:0007669"/>
    <property type="project" value="TreeGrafter"/>
</dbReference>
<dbReference type="PRINTS" id="PR01217">
    <property type="entry name" value="PRICHEXTENSN"/>
</dbReference>
<evidence type="ECO:0000256" key="2">
    <source>
        <dbReference type="SAM" id="MobiDB-lite"/>
    </source>
</evidence>
<evidence type="ECO:0000313" key="4">
    <source>
        <dbReference type="Proteomes" id="UP000703269"/>
    </source>
</evidence>
<evidence type="ECO:0000256" key="1">
    <source>
        <dbReference type="SAM" id="Coils"/>
    </source>
</evidence>
<feature type="compositionally biased region" description="Basic and acidic residues" evidence="2">
    <location>
        <begin position="509"/>
        <end position="537"/>
    </location>
</feature>
<dbReference type="EMBL" id="BPQB01000007">
    <property type="protein sequence ID" value="GJE87576.1"/>
    <property type="molecule type" value="Genomic_DNA"/>
</dbReference>
<dbReference type="PANTHER" id="PTHR31962:SF1">
    <property type="entry name" value="SPHINGOLIPID LONG CHAIN BASE-RESPONSIVE PROTEIN PIL1"/>
    <property type="match status" value="1"/>
</dbReference>
<comment type="caution">
    <text evidence="3">The sequence shown here is derived from an EMBL/GenBank/DDBJ whole genome shotgun (WGS) entry which is preliminary data.</text>
</comment>
<feature type="compositionally biased region" description="Polar residues" evidence="2">
    <location>
        <begin position="344"/>
        <end position="355"/>
    </location>
</feature>
<accession>A0A9P3G3H7</accession>
<feature type="coiled-coil region" evidence="1">
    <location>
        <begin position="173"/>
        <end position="207"/>
    </location>
</feature>
<feature type="compositionally biased region" description="Low complexity" evidence="2">
    <location>
        <begin position="386"/>
        <end position="425"/>
    </location>
</feature>
<reference evidence="3 4" key="1">
    <citation type="submission" date="2021-08" db="EMBL/GenBank/DDBJ databases">
        <title>Draft Genome Sequence of Phanerochaete sordida strain YK-624.</title>
        <authorList>
            <person name="Mori T."/>
            <person name="Dohra H."/>
            <person name="Suzuki T."/>
            <person name="Kawagishi H."/>
            <person name="Hirai H."/>
        </authorList>
    </citation>
    <scope>NUCLEOTIDE SEQUENCE [LARGE SCALE GENOMIC DNA]</scope>
    <source>
        <strain evidence="3 4">YK-624</strain>
    </source>
</reference>
<gene>
    <name evidence="3" type="ORF">PsYK624_036590</name>
</gene>
<feature type="compositionally biased region" description="Low complexity" evidence="2">
    <location>
        <begin position="360"/>
        <end position="377"/>
    </location>
</feature>
<dbReference type="GO" id="GO:0006897">
    <property type="term" value="P:endocytosis"/>
    <property type="evidence" value="ECO:0007669"/>
    <property type="project" value="TreeGrafter"/>
</dbReference>
<dbReference type="GO" id="GO:0008289">
    <property type="term" value="F:lipid binding"/>
    <property type="evidence" value="ECO:0007669"/>
    <property type="project" value="TreeGrafter"/>
</dbReference>
<proteinExistence type="predicted"/>
<keyword evidence="1" id="KW-0175">Coiled coil</keyword>
<dbReference type="PANTHER" id="PTHR31962">
    <property type="entry name" value="SPHINGOLIPID LONG CHAIN BASE-RESPONSIVE PROTEIN PIL1"/>
    <property type="match status" value="1"/>
</dbReference>
<feature type="region of interest" description="Disordered" evidence="2">
    <location>
        <begin position="15"/>
        <end position="37"/>
    </location>
</feature>
<feature type="compositionally biased region" description="Basic and acidic residues" evidence="2">
    <location>
        <begin position="472"/>
        <end position="490"/>
    </location>
</feature>
<protein>
    <submittedName>
        <fullName evidence="3">Sphingolipid long chain base-responsive protein LSP1</fullName>
    </submittedName>
</protein>
<feature type="compositionally biased region" description="Low complexity" evidence="2">
    <location>
        <begin position="434"/>
        <end position="448"/>
    </location>
</feature>
<keyword evidence="4" id="KW-1185">Reference proteome</keyword>
<dbReference type="Gene3D" id="1.20.1270.60">
    <property type="entry name" value="Arfaptin homology (AH) domain/BAR domain"/>
    <property type="match status" value="1"/>
</dbReference>
<feature type="compositionally biased region" description="Polar residues" evidence="2">
    <location>
        <begin position="307"/>
        <end position="316"/>
    </location>
</feature>
<dbReference type="GO" id="GO:0005886">
    <property type="term" value="C:plasma membrane"/>
    <property type="evidence" value="ECO:0007669"/>
    <property type="project" value="TreeGrafter"/>
</dbReference>
<feature type="compositionally biased region" description="Pro residues" evidence="2">
    <location>
        <begin position="454"/>
        <end position="470"/>
    </location>
</feature>
<organism evidence="3 4">
    <name type="scientific">Phanerochaete sordida</name>
    <dbReference type="NCBI Taxonomy" id="48140"/>
    <lineage>
        <taxon>Eukaryota</taxon>
        <taxon>Fungi</taxon>
        <taxon>Dikarya</taxon>
        <taxon>Basidiomycota</taxon>
        <taxon>Agaricomycotina</taxon>
        <taxon>Agaricomycetes</taxon>
        <taxon>Polyporales</taxon>
        <taxon>Phanerochaetaceae</taxon>
        <taxon>Phanerochaete</taxon>
    </lineage>
</organism>
<dbReference type="AlphaFoldDB" id="A0A9P3G3H7"/>
<name>A0A9P3G3H7_9APHY</name>
<dbReference type="Pfam" id="PF13805">
    <property type="entry name" value="Pil1"/>
    <property type="match status" value="1"/>
</dbReference>